<reference evidence="7 8" key="1">
    <citation type="submission" date="2020-02" db="EMBL/GenBank/DDBJ databases">
        <title>Pseudoroseicyclus tamarix, sp. nov., isolated from offshore sediment of a Tamarix chinensis forest.</title>
        <authorList>
            <person name="Gai Y."/>
        </authorList>
    </citation>
    <scope>NUCLEOTIDE SEQUENCE [LARGE SCALE GENOMIC DNA]</scope>
    <source>
        <strain evidence="7 8">CLL3-39</strain>
    </source>
</reference>
<comment type="caution">
    <text evidence="7">The sequence shown here is derived from an EMBL/GenBank/DDBJ whole genome shotgun (WGS) entry which is preliminary data.</text>
</comment>
<dbReference type="SUPFAM" id="SSF51316">
    <property type="entry name" value="Mss4-like"/>
    <property type="match status" value="1"/>
</dbReference>
<keyword evidence="8" id="KW-1185">Reference proteome</keyword>
<evidence type="ECO:0000256" key="1">
    <source>
        <dbReference type="ARBA" id="ARBA00005495"/>
    </source>
</evidence>
<keyword evidence="3" id="KW-0862">Zinc</keyword>
<evidence type="ECO:0000259" key="6">
    <source>
        <dbReference type="PROSITE" id="PS51891"/>
    </source>
</evidence>
<evidence type="ECO:0000313" key="8">
    <source>
        <dbReference type="Proteomes" id="UP000474757"/>
    </source>
</evidence>
<protein>
    <submittedName>
        <fullName evidence="7">GFA family protein</fullName>
    </submittedName>
</protein>
<name>A0A6B2JU83_9RHOB</name>
<dbReference type="Pfam" id="PF04828">
    <property type="entry name" value="GFA"/>
    <property type="match status" value="1"/>
</dbReference>
<organism evidence="7 8">
    <name type="scientific">Pseudoroseicyclus tamaricis</name>
    <dbReference type="NCBI Taxonomy" id="2705421"/>
    <lineage>
        <taxon>Bacteria</taxon>
        <taxon>Pseudomonadati</taxon>
        <taxon>Pseudomonadota</taxon>
        <taxon>Alphaproteobacteria</taxon>
        <taxon>Rhodobacterales</taxon>
        <taxon>Paracoccaceae</taxon>
        <taxon>Pseudoroseicyclus</taxon>
    </lineage>
</organism>
<dbReference type="InterPro" id="IPR006913">
    <property type="entry name" value="CENP-V/GFA"/>
</dbReference>
<feature type="region of interest" description="Disordered" evidence="5">
    <location>
        <begin position="132"/>
        <end position="156"/>
    </location>
</feature>
<evidence type="ECO:0000256" key="4">
    <source>
        <dbReference type="ARBA" id="ARBA00023239"/>
    </source>
</evidence>
<dbReference type="GO" id="GO:0016846">
    <property type="term" value="F:carbon-sulfur lyase activity"/>
    <property type="evidence" value="ECO:0007669"/>
    <property type="project" value="InterPro"/>
</dbReference>
<accession>A0A6B2JU83</accession>
<dbReference type="Proteomes" id="UP000474757">
    <property type="component" value="Unassembled WGS sequence"/>
</dbReference>
<feature type="domain" description="CENP-V/GFA" evidence="6">
    <location>
        <begin position="10"/>
        <end position="133"/>
    </location>
</feature>
<sequence length="156" mass="16601">MAEEGGELSRSGGCQCGAVRYVVTALKDDAHVCHCRMCQKATGNLFAALVGTAPGALTFTRGTPATFRSSDHVDRGFCAACGTPLFYRYRPSGHVSLMMGTFDDPATLPPLVEEAGCEGRLPHVAQLSGLPRHSTEEQMEDAPAIAASNRQHPDHD</sequence>
<dbReference type="EMBL" id="JAAGAB010000002">
    <property type="protein sequence ID" value="NDV01620.1"/>
    <property type="molecule type" value="Genomic_DNA"/>
</dbReference>
<evidence type="ECO:0000313" key="7">
    <source>
        <dbReference type="EMBL" id="NDV01620.1"/>
    </source>
</evidence>
<dbReference type="PANTHER" id="PTHR33337:SF40">
    <property type="entry name" value="CENP-V_GFA DOMAIN-CONTAINING PROTEIN-RELATED"/>
    <property type="match status" value="1"/>
</dbReference>
<dbReference type="Gene3D" id="3.90.1590.10">
    <property type="entry name" value="glutathione-dependent formaldehyde- activating enzyme (gfa)"/>
    <property type="match status" value="1"/>
</dbReference>
<evidence type="ECO:0000256" key="3">
    <source>
        <dbReference type="ARBA" id="ARBA00022833"/>
    </source>
</evidence>
<evidence type="ECO:0000256" key="5">
    <source>
        <dbReference type="SAM" id="MobiDB-lite"/>
    </source>
</evidence>
<dbReference type="InterPro" id="IPR011057">
    <property type="entry name" value="Mss4-like_sf"/>
</dbReference>
<evidence type="ECO:0000256" key="2">
    <source>
        <dbReference type="ARBA" id="ARBA00022723"/>
    </source>
</evidence>
<dbReference type="RefSeq" id="WP_163893701.1">
    <property type="nucleotide sequence ID" value="NZ_JAAFYS010000002.1"/>
</dbReference>
<dbReference type="PROSITE" id="PS51891">
    <property type="entry name" value="CENP_V_GFA"/>
    <property type="match status" value="1"/>
</dbReference>
<dbReference type="GO" id="GO:0046872">
    <property type="term" value="F:metal ion binding"/>
    <property type="evidence" value="ECO:0007669"/>
    <property type="project" value="UniProtKB-KW"/>
</dbReference>
<keyword evidence="4" id="KW-0456">Lyase</keyword>
<proteinExistence type="inferred from homology"/>
<keyword evidence="2" id="KW-0479">Metal-binding</keyword>
<dbReference type="AlphaFoldDB" id="A0A6B2JU83"/>
<dbReference type="PANTHER" id="PTHR33337">
    <property type="entry name" value="GFA DOMAIN-CONTAINING PROTEIN"/>
    <property type="match status" value="1"/>
</dbReference>
<comment type="similarity">
    <text evidence="1">Belongs to the Gfa family.</text>
</comment>
<gene>
    <name evidence="7" type="ORF">GZA08_11660</name>
</gene>